<dbReference type="AlphaFoldDB" id="A0ABD3GQQ0"/>
<protein>
    <submittedName>
        <fullName evidence="2">Uncharacterized protein</fullName>
    </submittedName>
</protein>
<feature type="region of interest" description="Disordered" evidence="1">
    <location>
        <begin position="110"/>
        <end position="174"/>
    </location>
</feature>
<comment type="caution">
    <text evidence="2">The sequence shown here is derived from an EMBL/GenBank/DDBJ whole genome shotgun (WGS) entry which is preliminary data.</text>
</comment>
<gene>
    <name evidence="2" type="ORF">R1sor_024449</name>
</gene>
<reference evidence="2 3" key="1">
    <citation type="submission" date="2024-09" db="EMBL/GenBank/DDBJ databases">
        <title>Chromosome-scale assembly of Riccia sorocarpa.</title>
        <authorList>
            <person name="Paukszto L."/>
        </authorList>
    </citation>
    <scope>NUCLEOTIDE SEQUENCE [LARGE SCALE GENOMIC DNA]</scope>
    <source>
        <strain evidence="2">LP-2024</strain>
        <tissue evidence="2">Aerial parts of the thallus</tissue>
    </source>
</reference>
<evidence type="ECO:0000313" key="3">
    <source>
        <dbReference type="Proteomes" id="UP001633002"/>
    </source>
</evidence>
<proteinExistence type="predicted"/>
<sequence>MSSAEGGNLIQTSHRAVLVKCRMAVFRDHQLALIIVPILVVRQELLLLPSNAGRHSSKRRSEEEGKACLQSWSDFETKEGSLLLIYCIRGRWGAANQLYTSQAREIVPQRVKRRRSISTGGLPEEDPDSEAKVQGTEEGDELGKEVMERKGGKNPQAREGTSLKRGREKNAEEL</sequence>
<accession>A0ABD3GQQ0</accession>
<feature type="compositionally biased region" description="Basic and acidic residues" evidence="1">
    <location>
        <begin position="141"/>
        <end position="151"/>
    </location>
</feature>
<dbReference type="EMBL" id="JBJQOH010000007">
    <property type="protein sequence ID" value="KAL3681493.1"/>
    <property type="molecule type" value="Genomic_DNA"/>
</dbReference>
<dbReference type="Proteomes" id="UP001633002">
    <property type="component" value="Unassembled WGS sequence"/>
</dbReference>
<evidence type="ECO:0000256" key="1">
    <source>
        <dbReference type="SAM" id="MobiDB-lite"/>
    </source>
</evidence>
<keyword evidence="3" id="KW-1185">Reference proteome</keyword>
<name>A0ABD3GQQ0_9MARC</name>
<organism evidence="2 3">
    <name type="scientific">Riccia sorocarpa</name>
    <dbReference type="NCBI Taxonomy" id="122646"/>
    <lineage>
        <taxon>Eukaryota</taxon>
        <taxon>Viridiplantae</taxon>
        <taxon>Streptophyta</taxon>
        <taxon>Embryophyta</taxon>
        <taxon>Marchantiophyta</taxon>
        <taxon>Marchantiopsida</taxon>
        <taxon>Marchantiidae</taxon>
        <taxon>Marchantiales</taxon>
        <taxon>Ricciaceae</taxon>
        <taxon>Riccia</taxon>
    </lineage>
</organism>
<evidence type="ECO:0000313" key="2">
    <source>
        <dbReference type="EMBL" id="KAL3681493.1"/>
    </source>
</evidence>